<dbReference type="SUPFAM" id="SSF56672">
    <property type="entry name" value="DNA/RNA polymerases"/>
    <property type="match status" value="1"/>
</dbReference>
<dbReference type="GO" id="GO:0003887">
    <property type="term" value="F:DNA-directed DNA polymerase activity"/>
    <property type="evidence" value="ECO:0007669"/>
    <property type="project" value="InterPro"/>
</dbReference>
<dbReference type="InterPro" id="IPR002298">
    <property type="entry name" value="DNA_polymerase_A"/>
</dbReference>
<accession>A0A0F9D7Z3</accession>
<name>A0A0F9D7Z3_9ZZZZ</name>
<dbReference type="InterPro" id="IPR036895">
    <property type="entry name" value="Uracil-DNA_glycosylase-like_sf"/>
</dbReference>
<feature type="non-terminal residue" evidence="3">
    <location>
        <position position="1"/>
    </location>
</feature>
<dbReference type="SUPFAM" id="SSF53098">
    <property type="entry name" value="Ribonuclease H-like"/>
    <property type="match status" value="1"/>
</dbReference>
<gene>
    <name evidence="3" type="ORF">LCGC14_2231610</name>
</gene>
<dbReference type="Gene3D" id="3.30.420.10">
    <property type="entry name" value="Ribonuclease H-like superfamily/Ribonuclease H"/>
    <property type="match status" value="1"/>
</dbReference>
<dbReference type="InterPro" id="IPR001098">
    <property type="entry name" value="DNA-dir_DNA_pol_A_palm_dom"/>
</dbReference>
<dbReference type="Gene3D" id="1.20.1060.10">
    <property type="entry name" value="Taq DNA Polymerase, Chain T, domain 4"/>
    <property type="match status" value="1"/>
</dbReference>
<feature type="non-terminal residue" evidence="3">
    <location>
        <position position="610"/>
    </location>
</feature>
<dbReference type="Pfam" id="PF01612">
    <property type="entry name" value="DNA_pol_A_exo1"/>
    <property type="match status" value="1"/>
</dbReference>
<dbReference type="PANTHER" id="PTHR10133">
    <property type="entry name" value="DNA POLYMERASE I"/>
    <property type="match status" value="1"/>
</dbReference>
<dbReference type="EMBL" id="LAZR01030033">
    <property type="protein sequence ID" value="KKL57818.1"/>
    <property type="molecule type" value="Genomic_DNA"/>
</dbReference>
<protein>
    <recommendedName>
        <fullName evidence="2">DNA-directed DNA polymerase family A palm domain-containing protein</fullName>
    </recommendedName>
</protein>
<evidence type="ECO:0000256" key="1">
    <source>
        <dbReference type="ARBA" id="ARBA00022705"/>
    </source>
</evidence>
<dbReference type="InterPro" id="IPR043502">
    <property type="entry name" value="DNA/RNA_pol_sf"/>
</dbReference>
<dbReference type="Pfam" id="PF00476">
    <property type="entry name" value="DNA_pol_A"/>
    <property type="match status" value="1"/>
</dbReference>
<dbReference type="PRINTS" id="PR00868">
    <property type="entry name" value="DNAPOLI"/>
</dbReference>
<dbReference type="Gene3D" id="3.40.470.10">
    <property type="entry name" value="Uracil-DNA glycosylase-like domain"/>
    <property type="match status" value="1"/>
</dbReference>
<dbReference type="GO" id="GO:0008408">
    <property type="term" value="F:3'-5' exonuclease activity"/>
    <property type="evidence" value="ECO:0007669"/>
    <property type="project" value="InterPro"/>
</dbReference>
<dbReference type="SMART" id="SM00482">
    <property type="entry name" value="POLAc"/>
    <property type="match status" value="1"/>
</dbReference>
<sequence>GKSGQFLRRHSKDVGLLENMYSLTNMVHCRPPNNATPKAKEVSCCMSQFVLDEIQDYPIVCLVGSVALSAFFPGALATHHRGNVAYHPDFPGQKFYNIYHPSYIQNRRMDLEPVFTQQLARLSRIVQGEPEPDWQIFQGGGEAMWEVLKAMLAGPLISLDLETSSLESWDPHAHIISMSVTVDAKDVVFVHEDEPHWIATLEPIRKYLENQAKSVAGANIGFDLDWMEHELGFQVRCTGIHDVAIIWNQARQYKQPSLKELVSRELDGYRYLIHAPHLCKDLGLLARYNAEDVIYSLQLFHKGIRLLKPKTQDLVVRVLGPTNLCLRQITTHGIYLRQDYRRQKIEEYQDRRKDSITAWREEDPEFIPSTHESGKGLDQYLFHIRGLPVLERTPKGEPQVDQMVIKRWIRDYGASYLQHLLDMREVDKILSTYLTGYDKHLGPDGRVHSKYILTRVPTGRTASQDPNLQNIPRLPEIRDLFGVPPGSVMLEADASQIEFRIMVCLAHDETGIEAYLRGDDAHTTTARQFAKDPNNPTKEERSRAKPINFALVYDGNAYNVQSVAFNDYGLTWSDEQCQRFVDGFLTTYKRLPEFHQASRDKLIRNRGWFE</sequence>
<dbReference type="SUPFAM" id="SSF52141">
    <property type="entry name" value="Uracil-DNA glycosylase-like"/>
    <property type="match status" value="1"/>
</dbReference>
<dbReference type="Pfam" id="PF03167">
    <property type="entry name" value="UDG"/>
    <property type="match status" value="1"/>
</dbReference>
<dbReference type="InterPro" id="IPR002562">
    <property type="entry name" value="3'-5'_exonuclease_dom"/>
</dbReference>
<proteinExistence type="predicted"/>
<organism evidence="3">
    <name type="scientific">marine sediment metagenome</name>
    <dbReference type="NCBI Taxonomy" id="412755"/>
    <lineage>
        <taxon>unclassified sequences</taxon>
        <taxon>metagenomes</taxon>
        <taxon>ecological metagenomes</taxon>
    </lineage>
</organism>
<dbReference type="GO" id="GO:0006302">
    <property type="term" value="P:double-strand break repair"/>
    <property type="evidence" value="ECO:0007669"/>
    <property type="project" value="TreeGrafter"/>
</dbReference>
<dbReference type="GO" id="GO:0003677">
    <property type="term" value="F:DNA binding"/>
    <property type="evidence" value="ECO:0007669"/>
    <property type="project" value="InterPro"/>
</dbReference>
<keyword evidence="1" id="KW-0235">DNA replication</keyword>
<dbReference type="PANTHER" id="PTHR10133:SF27">
    <property type="entry name" value="DNA POLYMERASE NU"/>
    <property type="match status" value="1"/>
</dbReference>
<dbReference type="Gene3D" id="3.30.70.370">
    <property type="match status" value="1"/>
</dbReference>
<evidence type="ECO:0000313" key="3">
    <source>
        <dbReference type="EMBL" id="KKL57818.1"/>
    </source>
</evidence>
<comment type="caution">
    <text evidence="3">The sequence shown here is derived from an EMBL/GenBank/DDBJ whole genome shotgun (WGS) entry which is preliminary data.</text>
</comment>
<dbReference type="InterPro" id="IPR005122">
    <property type="entry name" value="Uracil-DNA_glycosylase-like"/>
</dbReference>
<dbReference type="InterPro" id="IPR012337">
    <property type="entry name" value="RNaseH-like_sf"/>
</dbReference>
<dbReference type="GO" id="GO:0006261">
    <property type="term" value="P:DNA-templated DNA replication"/>
    <property type="evidence" value="ECO:0007669"/>
    <property type="project" value="InterPro"/>
</dbReference>
<dbReference type="InterPro" id="IPR036397">
    <property type="entry name" value="RNaseH_sf"/>
</dbReference>
<feature type="domain" description="DNA-directed DNA polymerase family A palm" evidence="2">
    <location>
        <begin position="476"/>
        <end position="610"/>
    </location>
</feature>
<reference evidence="3" key="1">
    <citation type="journal article" date="2015" name="Nature">
        <title>Complex archaea that bridge the gap between prokaryotes and eukaryotes.</title>
        <authorList>
            <person name="Spang A."/>
            <person name="Saw J.H."/>
            <person name="Jorgensen S.L."/>
            <person name="Zaremba-Niedzwiedzka K."/>
            <person name="Martijn J."/>
            <person name="Lind A.E."/>
            <person name="van Eijk R."/>
            <person name="Schleper C."/>
            <person name="Guy L."/>
            <person name="Ettema T.J."/>
        </authorList>
    </citation>
    <scope>NUCLEOTIDE SEQUENCE</scope>
</reference>
<dbReference type="AlphaFoldDB" id="A0A0F9D7Z3"/>
<dbReference type="Gene3D" id="1.10.150.20">
    <property type="entry name" value="5' to 3' exonuclease, C-terminal subdomain"/>
    <property type="match status" value="1"/>
</dbReference>
<evidence type="ECO:0000259" key="2">
    <source>
        <dbReference type="SMART" id="SM00482"/>
    </source>
</evidence>